<dbReference type="Proteomes" id="UP000258309">
    <property type="component" value="Unassembled WGS sequence"/>
</dbReference>
<sequence>MTISGPHRVHASFRNLPPSFSLRLVLFSTNARPGASITHHDAPGPAAKVPFIVDDQQQPHIWAPAWSLPMSGVTVQKHTWIGGDSLG</sequence>
<comment type="caution">
    <text evidence="1">The sequence shown here is derived from an EMBL/GenBank/DDBJ whole genome shotgun (WGS) entry which is preliminary data.</text>
</comment>
<protein>
    <submittedName>
        <fullName evidence="1">Uncharacterized protein</fullName>
    </submittedName>
</protein>
<accession>A0A3E2H3B4</accession>
<dbReference type="AlphaFoldDB" id="A0A3E2H3B4"/>
<feature type="non-terminal residue" evidence="1">
    <location>
        <position position="87"/>
    </location>
</feature>
<keyword evidence="2" id="KW-1185">Reference proteome</keyword>
<dbReference type="EMBL" id="NCSJ02000186">
    <property type="protein sequence ID" value="RFU27880.1"/>
    <property type="molecule type" value="Genomic_DNA"/>
</dbReference>
<evidence type="ECO:0000313" key="1">
    <source>
        <dbReference type="EMBL" id="RFU27880.1"/>
    </source>
</evidence>
<reference evidence="1 2" key="1">
    <citation type="submission" date="2018-05" db="EMBL/GenBank/DDBJ databases">
        <title>Draft genome sequence of Scytalidium lignicola DSM 105466, a ubiquitous saprotrophic fungus.</title>
        <authorList>
            <person name="Buettner E."/>
            <person name="Gebauer A.M."/>
            <person name="Hofrichter M."/>
            <person name="Liers C."/>
            <person name="Kellner H."/>
        </authorList>
    </citation>
    <scope>NUCLEOTIDE SEQUENCE [LARGE SCALE GENOMIC DNA]</scope>
    <source>
        <strain evidence="1 2">DSM 105466</strain>
    </source>
</reference>
<organism evidence="1 2">
    <name type="scientific">Scytalidium lignicola</name>
    <name type="common">Hyphomycete</name>
    <dbReference type="NCBI Taxonomy" id="5539"/>
    <lineage>
        <taxon>Eukaryota</taxon>
        <taxon>Fungi</taxon>
        <taxon>Dikarya</taxon>
        <taxon>Ascomycota</taxon>
        <taxon>Pezizomycotina</taxon>
        <taxon>Leotiomycetes</taxon>
        <taxon>Leotiomycetes incertae sedis</taxon>
        <taxon>Scytalidium</taxon>
    </lineage>
</organism>
<feature type="non-terminal residue" evidence="1">
    <location>
        <position position="1"/>
    </location>
</feature>
<proteinExistence type="predicted"/>
<name>A0A3E2H3B4_SCYLI</name>
<evidence type="ECO:0000313" key="2">
    <source>
        <dbReference type="Proteomes" id="UP000258309"/>
    </source>
</evidence>
<gene>
    <name evidence="1" type="ORF">B7463_g8481</name>
</gene>